<dbReference type="EMBL" id="JACEEZ010020127">
    <property type="protein sequence ID" value="KAG0714957.1"/>
    <property type="molecule type" value="Genomic_DNA"/>
</dbReference>
<accession>A0A8J4XWV3</accession>
<name>A0A8J4XWV3_CHIOP</name>
<keyword evidence="3" id="KW-1185">Reference proteome</keyword>
<proteinExistence type="predicted"/>
<feature type="region of interest" description="Disordered" evidence="1">
    <location>
        <begin position="1"/>
        <end position="86"/>
    </location>
</feature>
<sequence length="126" mass="13305">MGSMASTDCQVVPGGSDSGISAHFDGHSSSSLEVEAGGVPGFDCYPHSSSPPAHHRRYSHQPGPTTPPAGMGSARLRRGAPGVPPDYIATQLRMKQMGRALSHDGVQYYHPTHHDDEEEDAQVSAV</sequence>
<reference evidence="2" key="1">
    <citation type="submission" date="2020-07" db="EMBL/GenBank/DDBJ databases">
        <title>The High-quality genome of the commercially important snow crab, Chionoecetes opilio.</title>
        <authorList>
            <person name="Jeong J.-H."/>
            <person name="Ryu S."/>
        </authorList>
    </citation>
    <scope>NUCLEOTIDE SEQUENCE</scope>
    <source>
        <strain evidence="2">MADBK_172401_WGS</strain>
        <tissue evidence="2">Digestive gland</tissue>
    </source>
</reference>
<evidence type="ECO:0000313" key="2">
    <source>
        <dbReference type="EMBL" id="KAG0714957.1"/>
    </source>
</evidence>
<dbReference type="Proteomes" id="UP000770661">
    <property type="component" value="Unassembled WGS sequence"/>
</dbReference>
<gene>
    <name evidence="2" type="ORF">GWK47_013091</name>
</gene>
<evidence type="ECO:0000313" key="3">
    <source>
        <dbReference type="Proteomes" id="UP000770661"/>
    </source>
</evidence>
<feature type="compositionally biased region" description="Acidic residues" evidence="1">
    <location>
        <begin position="116"/>
        <end position="126"/>
    </location>
</feature>
<feature type="region of interest" description="Disordered" evidence="1">
    <location>
        <begin position="103"/>
        <end position="126"/>
    </location>
</feature>
<protein>
    <submittedName>
        <fullName evidence="2">Uncharacterized protein</fullName>
    </submittedName>
</protein>
<evidence type="ECO:0000256" key="1">
    <source>
        <dbReference type="SAM" id="MobiDB-lite"/>
    </source>
</evidence>
<comment type="caution">
    <text evidence="2">The sequence shown here is derived from an EMBL/GenBank/DDBJ whole genome shotgun (WGS) entry which is preliminary data.</text>
</comment>
<dbReference type="AlphaFoldDB" id="A0A8J4XWV3"/>
<organism evidence="2 3">
    <name type="scientific">Chionoecetes opilio</name>
    <name type="common">Atlantic snow crab</name>
    <name type="synonym">Cancer opilio</name>
    <dbReference type="NCBI Taxonomy" id="41210"/>
    <lineage>
        <taxon>Eukaryota</taxon>
        <taxon>Metazoa</taxon>
        <taxon>Ecdysozoa</taxon>
        <taxon>Arthropoda</taxon>
        <taxon>Crustacea</taxon>
        <taxon>Multicrustacea</taxon>
        <taxon>Malacostraca</taxon>
        <taxon>Eumalacostraca</taxon>
        <taxon>Eucarida</taxon>
        <taxon>Decapoda</taxon>
        <taxon>Pleocyemata</taxon>
        <taxon>Brachyura</taxon>
        <taxon>Eubrachyura</taxon>
        <taxon>Majoidea</taxon>
        <taxon>Majidae</taxon>
        <taxon>Chionoecetes</taxon>
    </lineage>
</organism>